<keyword evidence="4 5" id="KW-0413">Isomerase</keyword>
<protein>
    <recommendedName>
        <fullName evidence="5">Peptidyl-prolyl cis-trans isomerase</fullName>
        <shortName evidence="5">PPIase</shortName>
        <ecNumber evidence="5">5.2.1.8</ecNumber>
    </recommendedName>
</protein>
<name>A0ABC9BGM6_9POAL</name>
<evidence type="ECO:0000313" key="7">
    <source>
        <dbReference type="EMBL" id="CAL5000215.1"/>
    </source>
</evidence>
<dbReference type="FunFam" id="2.40.100.10:FF:000025">
    <property type="entry name" value="Peptidyl-prolyl cis-trans isomerase CYP19-2"/>
    <property type="match status" value="1"/>
</dbReference>
<keyword evidence="3 5" id="KW-0697">Rotamase</keyword>
<dbReference type="PRINTS" id="PR00153">
    <property type="entry name" value="CSAPPISMRASE"/>
</dbReference>
<dbReference type="Gene3D" id="2.40.100.10">
    <property type="entry name" value="Cyclophilin-like"/>
    <property type="match status" value="1"/>
</dbReference>
<comment type="catalytic activity">
    <reaction evidence="1 5">
        <text>[protein]-peptidylproline (omega=180) = [protein]-peptidylproline (omega=0)</text>
        <dbReference type="Rhea" id="RHEA:16237"/>
        <dbReference type="Rhea" id="RHEA-COMP:10747"/>
        <dbReference type="Rhea" id="RHEA-COMP:10748"/>
        <dbReference type="ChEBI" id="CHEBI:83833"/>
        <dbReference type="ChEBI" id="CHEBI:83834"/>
        <dbReference type="EC" id="5.2.1.8"/>
    </reaction>
</comment>
<keyword evidence="8" id="KW-1185">Reference proteome</keyword>
<dbReference type="PANTHER" id="PTHR11071:SF561">
    <property type="entry name" value="PEPTIDYL-PROLYL CIS-TRANS ISOMERASE D-RELATED"/>
    <property type="match status" value="1"/>
</dbReference>
<dbReference type="Pfam" id="PF00160">
    <property type="entry name" value="Pro_isomerase"/>
    <property type="match status" value="1"/>
</dbReference>
<evidence type="ECO:0000256" key="2">
    <source>
        <dbReference type="ARBA" id="ARBA00007365"/>
    </source>
</evidence>
<evidence type="ECO:0000259" key="6">
    <source>
        <dbReference type="PROSITE" id="PS50072"/>
    </source>
</evidence>
<evidence type="ECO:0000256" key="1">
    <source>
        <dbReference type="ARBA" id="ARBA00000971"/>
    </source>
</evidence>
<reference evidence="7" key="1">
    <citation type="submission" date="2024-10" db="EMBL/GenBank/DDBJ databases">
        <authorList>
            <person name="Ryan C."/>
        </authorList>
    </citation>
    <scope>NUCLEOTIDE SEQUENCE [LARGE SCALE GENOMIC DNA]</scope>
</reference>
<proteinExistence type="inferred from homology"/>
<evidence type="ECO:0000256" key="3">
    <source>
        <dbReference type="ARBA" id="ARBA00023110"/>
    </source>
</evidence>
<dbReference type="GO" id="GO:0003755">
    <property type="term" value="F:peptidyl-prolyl cis-trans isomerase activity"/>
    <property type="evidence" value="ECO:0007669"/>
    <property type="project" value="UniProtKB-UniRule"/>
</dbReference>
<evidence type="ECO:0000313" key="8">
    <source>
        <dbReference type="Proteomes" id="UP001497457"/>
    </source>
</evidence>
<gene>
    <name evidence="7" type="ORF">URODEC1_LOCUS64737</name>
</gene>
<organism evidence="7 8">
    <name type="scientific">Urochloa decumbens</name>
    <dbReference type="NCBI Taxonomy" id="240449"/>
    <lineage>
        <taxon>Eukaryota</taxon>
        <taxon>Viridiplantae</taxon>
        <taxon>Streptophyta</taxon>
        <taxon>Embryophyta</taxon>
        <taxon>Tracheophyta</taxon>
        <taxon>Spermatophyta</taxon>
        <taxon>Magnoliopsida</taxon>
        <taxon>Liliopsida</taxon>
        <taxon>Poales</taxon>
        <taxon>Poaceae</taxon>
        <taxon>PACMAD clade</taxon>
        <taxon>Panicoideae</taxon>
        <taxon>Panicodae</taxon>
        <taxon>Paniceae</taxon>
        <taxon>Melinidinae</taxon>
        <taxon>Urochloa</taxon>
    </lineage>
</organism>
<accession>A0ABC9BGM6</accession>
<comment type="similarity">
    <text evidence="2 5">Belongs to the cyclophilin-type PPIase family.</text>
</comment>
<dbReference type="EC" id="5.2.1.8" evidence="5"/>
<dbReference type="PROSITE" id="PS50072">
    <property type="entry name" value="CSA_PPIASE_2"/>
    <property type="match status" value="1"/>
</dbReference>
<dbReference type="AlphaFoldDB" id="A0ABC9BGM6"/>
<dbReference type="PANTHER" id="PTHR11071">
    <property type="entry name" value="PEPTIDYL-PROLYL CIS-TRANS ISOMERASE"/>
    <property type="match status" value="1"/>
</dbReference>
<evidence type="ECO:0000256" key="5">
    <source>
        <dbReference type="RuleBase" id="RU363019"/>
    </source>
</evidence>
<dbReference type="InterPro" id="IPR002130">
    <property type="entry name" value="Cyclophilin-type_PPIase_dom"/>
</dbReference>
<dbReference type="SUPFAM" id="SSF50891">
    <property type="entry name" value="Cyclophilin-like"/>
    <property type="match status" value="1"/>
</dbReference>
<comment type="function">
    <text evidence="5">PPIases accelerate the folding of proteins. It catalyzes the cis-trans isomerization of proline imidic peptide bonds in oligopeptides.</text>
</comment>
<sequence length="232" mass="25545">MAQSNHRVFFDISIGGKMAGRIEMDLFQKEAPHLAENFRALCDGNAVDPEGNKISFKGTIIHRAVTEYMIHGGDHENGNGTGGGSIYGEKFPDVEVTPRSHKTGVLTTAHAMPKLPKKHALGTPYPFKCGSQFFICVNKAPWLDGQHAVFGKVHKGMNVVWAINNVGSRSGTMSQVVKIVDCGQIRNCSYASLDLGSLWPGNEDSRTLPIAISFYIPLYEQRKGRGRLTRDW</sequence>
<dbReference type="Proteomes" id="UP001497457">
    <property type="component" value="Chromosome 25rd"/>
</dbReference>
<feature type="domain" description="PPIase cyclophilin-type" evidence="6">
    <location>
        <begin position="9"/>
        <end position="184"/>
    </location>
</feature>
<dbReference type="InterPro" id="IPR029000">
    <property type="entry name" value="Cyclophilin-like_dom_sf"/>
</dbReference>
<evidence type="ECO:0000256" key="4">
    <source>
        <dbReference type="ARBA" id="ARBA00023235"/>
    </source>
</evidence>
<dbReference type="EMBL" id="OZ075135">
    <property type="protein sequence ID" value="CAL5000215.1"/>
    <property type="molecule type" value="Genomic_DNA"/>
</dbReference>